<dbReference type="SUPFAM" id="SSF53448">
    <property type="entry name" value="Nucleotide-diphospho-sugar transferases"/>
    <property type="match status" value="1"/>
</dbReference>
<dbReference type="EMBL" id="OU912926">
    <property type="protein sequence ID" value="CAG9932782.1"/>
    <property type="molecule type" value="Genomic_DNA"/>
</dbReference>
<feature type="domain" description="Glycosyltransferase 2-like" evidence="1">
    <location>
        <begin position="7"/>
        <end position="67"/>
    </location>
</feature>
<sequence>MTPLLTIPICVHNRANRLEKLVTAMCTQNCPVPFEILAVNNNSKDNTRAILENLAARLGDPLRFVIETRPEFRPGPQLAHRGGAG</sequence>
<evidence type="ECO:0000259" key="1">
    <source>
        <dbReference type="Pfam" id="PF00535"/>
    </source>
</evidence>
<keyword evidence="3" id="KW-1185">Reference proteome</keyword>
<dbReference type="Proteomes" id="UP000839052">
    <property type="component" value="Chromosome"/>
</dbReference>
<gene>
    <name evidence="2" type="ORF">NTG6680_1529</name>
</gene>
<proteinExistence type="predicted"/>
<dbReference type="InterPro" id="IPR001173">
    <property type="entry name" value="Glyco_trans_2-like"/>
</dbReference>
<protein>
    <recommendedName>
        <fullName evidence="1">Glycosyltransferase 2-like domain-containing protein</fullName>
    </recommendedName>
</protein>
<accession>A0ABN8AQP5</accession>
<dbReference type="RefSeq" id="WP_239796671.1">
    <property type="nucleotide sequence ID" value="NZ_OU912926.1"/>
</dbReference>
<evidence type="ECO:0000313" key="2">
    <source>
        <dbReference type="EMBL" id="CAG9932782.1"/>
    </source>
</evidence>
<name>A0ABN8AQP5_9PROT</name>
<dbReference type="InterPro" id="IPR029044">
    <property type="entry name" value="Nucleotide-diphossugar_trans"/>
</dbReference>
<reference evidence="2 3" key="1">
    <citation type="submission" date="2021-10" db="EMBL/GenBank/DDBJ databases">
        <authorList>
            <person name="Koch H."/>
        </authorList>
    </citation>
    <scope>NUCLEOTIDE SEQUENCE [LARGE SCALE GENOMIC DNA]</scope>
    <source>
        <strain evidence="2">6680</strain>
    </source>
</reference>
<dbReference type="Gene3D" id="3.90.550.10">
    <property type="entry name" value="Spore Coat Polysaccharide Biosynthesis Protein SpsA, Chain A"/>
    <property type="match status" value="1"/>
</dbReference>
<dbReference type="Pfam" id="PF00535">
    <property type="entry name" value="Glycos_transf_2"/>
    <property type="match status" value="1"/>
</dbReference>
<organism evidence="2 3">
    <name type="scientific">Candidatus Nitrotoga arctica</name>
    <dbReference type="NCBI Taxonomy" id="453162"/>
    <lineage>
        <taxon>Bacteria</taxon>
        <taxon>Pseudomonadati</taxon>
        <taxon>Pseudomonadota</taxon>
        <taxon>Betaproteobacteria</taxon>
        <taxon>Nitrosomonadales</taxon>
        <taxon>Gallionellaceae</taxon>
        <taxon>Candidatus Nitrotoga</taxon>
    </lineage>
</organism>
<evidence type="ECO:0000313" key="3">
    <source>
        <dbReference type="Proteomes" id="UP000839052"/>
    </source>
</evidence>